<organism evidence="2 3">
    <name type="scientific">Gottschalkia purinilytica</name>
    <name type="common">Clostridium purinilyticum</name>
    <dbReference type="NCBI Taxonomy" id="1503"/>
    <lineage>
        <taxon>Bacteria</taxon>
        <taxon>Bacillati</taxon>
        <taxon>Bacillota</taxon>
        <taxon>Tissierellia</taxon>
        <taxon>Tissierellales</taxon>
        <taxon>Gottschalkiaceae</taxon>
        <taxon>Gottschalkia</taxon>
    </lineage>
</organism>
<dbReference type="AlphaFoldDB" id="A0A0L0WBK5"/>
<reference evidence="3" key="1">
    <citation type="submission" date="2015-07" db="EMBL/GenBank/DDBJ databases">
        <title>Draft genome sequence of the purine-degrading Gottschalkia purinilyticum DSM 1384 (formerly Clostridium purinilyticum).</title>
        <authorList>
            <person name="Poehlein A."/>
            <person name="Schiel-Bengelsdorf B."/>
            <person name="Bengelsdorf F.R."/>
            <person name="Daniel R."/>
            <person name="Duerre P."/>
        </authorList>
    </citation>
    <scope>NUCLEOTIDE SEQUENCE [LARGE SCALE GENOMIC DNA]</scope>
    <source>
        <strain evidence="3">DSM 1384</strain>
    </source>
</reference>
<evidence type="ECO:0000313" key="3">
    <source>
        <dbReference type="Proteomes" id="UP000037267"/>
    </source>
</evidence>
<dbReference type="Proteomes" id="UP000037267">
    <property type="component" value="Unassembled WGS sequence"/>
</dbReference>
<comment type="caution">
    <text evidence="2">The sequence shown here is derived from an EMBL/GenBank/DDBJ whole genome shotgun (WGS) entry which is preliminary data.</text>
</comment>
<proteinExistence type="predicted"/>
<evidence type="ECO:0000313" key="2">
    <source>
        <dbReference type="EMBL" id="KNF08861.1"/>
    </source>
</evidence>
<keyword evidence="3" id="KW-1185">Reference proteome</keyword>
<dbReference type="RefSeq" id="WP_082154121.1">
    <property type="nucleotide sequence ID" value="NZ_LGSS01000005.1"/>
</dbReference>
<dbReference type="InterPro" id="IPR029064">
    <property type="entry name" value="Ribosomal_eL30-like_sf"/>
</dbReference>
<dbReference type="InterPro" id="IPR004038">
    <property type="entry name" value="Ribosomal_eL8/eL30/eS12/Gad45"/>
</dbReference>
<sequence length="103" mass="11228">MMNKLYSMLGIGKKAGFITSGETGCIQNMKKDKCKLLLLASDASDNTKDKFISLCNRKKIKYVIIGKKHELGGSIGKDIAATISITDDSFTKAVLNIIDIDAR</sequence>
<dbReference type="STRING" id="1503.CLPU_5c01680"/>
<evidence type="ECO:0000259" key="1">
    <source>
        <dbReference type="Pfam" id="PF01248"/>
    </source>
</evidence>
<protein>
    <submittedName>
        <fullName evidence="2">Ribosomal L7Ae/L30e/S12e/gadd45 family protein</fullName>
    </submittedName>
</protein>
<dbReference type="Pfam" id="PF01248">
    <property type="entry name" value="Ribosomal_L7Ae"/>
    <property type="match status" value="1"/>
</dbReference>
<dbReference type="SUPFAM" id="SSF55315">
    <property type="entry name" value="L30e-like"/>
    <property type="match status" value="1"/>
</dbReference>
<dbReference type="EMBL" id="LGSS01000005">
    <property type="protein sequence ID" value="KNF08861.1"/>
    <property type="molecule type" value="Genomic_DNA"/>
</dbReference>
<gene>
    <name evidence="2" type="ORF">CLPU_5c01680</name>
</gene>
<dbReference type="Gene3D" id="3.30.1330.30">
    <property type="match status" value="1"/>
</dbReference>
<accession>A0A0L0WBK5</accession>
<feature type="domain" description="Ribosomal protein eL8/eL30/eS12/Gadd45" evidence="1">
    <location>
        <begin position="4"/>
        <end position="89"/>
    </location>
</feature>
<name>A0A0L0WBK5_GOTPU</name>
<dbReference type="OrthoDB" id="9794863at2"/>